<reference evidence="2 3" key="1">
    <citation type="submission" date="2020-11" db="EMBL/GenBank/DDBJ databases">
        <title>Genome seq and assembly of Sphingosinicella sp.</title>
        <authorList>
            <person name="Chhetri G."/>
        </authorList>
    </citation>
    <scope>NUCLEOTIDE SEQUENCE [LARGE SCALE GENOMIC DNA]</scope>
    <source>
        <strain evidence="2 3">UDD2</strain>
    </source>
</reference>
<evidence type="ECO:0000256" key="1">
    <source>
        <dbReference type="SAM" id="SignalP"/>
    </source>
</evidence>
<protein>
    <recommendedName>
        <fullName evidence="4">DUF11 domain-containing protein</fullName>
    </recommendedName>
</protein>
<proteinExistence type="predicted"/>
<dbReference type="Proteomes" id="UP000594873">
    <property type="component" value="Chromosome"/>
</dbReference>
<dbReference type="KEGG" id="sflv:IC614_02460"/>
<keyword evidence="3" id="KW-1185">Reference proteome</keyword>
<keyword evidence="1" id="KW-0732">Signal</keyword>
<feature type="signal peptide" evidence="1">
    <location>
        <begin position="1"/>
        <end position="34"/>
    </location>
</feature>
<gene>
    <name evidence="2" type="ORF">IC614_02460</name>
</gene>
<evidence type="ECO:0000313" key="3">
    <source>
        <dbReference type="Proteomes" id="UP000594873"/>
    </source>
</evidence>
<dbReference type="EMBL" id="CP065592">
    <property type="protein sequence ID" value="QPQ56204.1"/>
    <property type="molecule type" value="Genomic_DNA"/>
</dbReference>
<dbReference type="InterPro" id="IPR047589">
    <property type="entry name" value="DUF11_rpt"/>
</dbReference>
<name>A0A7T2GLS2_9SPHN</name>
<accession>A0A7T2GLS2</accession>
<feature type="chain" id="PRO_5032680573" description="DUF11 domain-containing protein" evidence="1">
    <location>
        <begin position="35"/>
        <end position="336"/>
    </location>
</feature>
<evidence type="ECO:0000313" key="2">
    <source>
        <dbReference type="EMBL" id="QPQ56204.1"/>
    </source>
</evidence>
<sequence length="336" mass="33282">MNCRYAAGVALFRIKHILAAGTFLSGLHAAPSFAQGTAAGTQIDNKATATYDTGNGATTVDSNTVSLRVDELLNVTVASADTGNVQVTPGATNRVLRFTVTNSGNGSEAFRLSASGTVGGDDFNPTVTSIVLDTNNNGVYDSGVDTVYVAGSNDPVLAADGSIRVFVLATIPAGAANGDEGIVELTATANTGSGTPGTTFAGQGQGGGDAIVGATSATATDEGTYAVSQATVAITKSATVVDPFGGATLVPGSIITYRLSTTVSGSGSLANLRVSDIVPAGTTYEAGSITLDGAALTDATGDDTGSYTSGTRTVLVSLGTVAAGTTHEVTFDVEVD</sequence>
<dbReference type="AlphaFoldDB" id="A0A7T2GLS2"/>
<dbReference type="NCBIfam" id="TIGR01451">
    <property type="entry name" value="B_ant_repeat"/>
    <property type="match status" value="1"/>
</dbReference>
<evidence type="ECO:0008006" key="4">
    <source>
        <dbReference type="Google" id="ProtNLM"/>
    </source>
</evidence>
<organism evidence="2 3">
    <name type="scientific">Allosphingosinicella flava</name>
    <dbReference type="NCBI Taxonomy" id="2771430"/>
    <lineage>
        <taxon>Bacteria</taxon>
        <taxon>Pseudomonadati</taxon>
        <taxon>Pseudomonadota</taxon>
        <taxon>Alphaproteobacteria</taxon>
        <taxon>Sphingomonadales</taxon>
        <taxon>Sphingomonadaceae</taxon>
        <taxon>Allosphingosinicella</taxon>
    </lineage>
</organism>